<gene>
    <name evidence="6" type="ORF">CLV52_0306</name>
</gene>
<dbReference type="OrthoDB" id="3534856at2"/>
<dbReference type="InterPro" id="IPR050482">
    <property type="entry name" value="Sensor_HK_TwoCompSys"/>
</dbReference>
<dbReference type="GO" id="GO:0000160">
    <property type="term" value="P:phosphorelay signal transduction system"/>
    <property type="evidence" value="ECO:0007669"/>
    <property type="project" value="UniProtKB-KW"/>
</dbReference>
<evidence type="ECO:0000313" key="6">
    <source>
        <dbReference type="EMBL" id="TDS79764.1"/>
    </source>
</evidence>
<keyword evidence="4" id="KW-0472">Membrane</keyword>
<feature type="transmembrane region" description="Helical" evidence="4">
    <location>
        <begin position="161"/>
        <end position="178"/>
    </location>
</feature>
<dbReference type="PANTHER" id="PTHR24421:SF61">
    <property type="entry name" value="OXYGEN SENSOR HISTIDINE KINASE NREB"/>
    <property type="match status" value="1"/>
</dbReference>
<dbReference type="RefSeq" id="WP_133764214.1">
    <property type="nucleotide sequence ID" value="NZ_BAAARP010000001.1"/>
</dbReference>
<accession>A0A4V3EAZ6</accession>
<reference evidence="6 7" key="1">
    <citation type="submission" date="2019-03" db="EMBL/GenBank/DDBJ databases">
        <title>Genomic Encyclopedia of Archaeal and Bacterial Type Strains, Phase II (KMG-II): from individual species to whole genera.</title>
        <authorList>
            <person name="Goeker M."/>
        </authorList>
    </citation>
    <scope>NUCLEOTIDE SEQUENCE [LARGE SCALE GENOMIC DNA]</scope>
    <source>
        <strain evidence="6 7">DSM 24782</strain>
    </source>
</reference>
<keyword evidence="1" id="KW-0808">Transferase</keyword>
<proteinExistence type="predicted"/>
<evidence type="ECO:0000256" key="2">
    <source>
        <dbReference type="ARBA" id="ARBA00022777"/>
    </source>
</evidence>
<sequence>MSGPPWTARRALSDGLRAAGLWYGSTALVLAWTTTALIHGSPSTLGLLAVTAAVVALGGLVFVLPAPPRVGAVVVLAAVVVMAAGFTATLVVVARSPLPPGSTAGFPLSPVKTAMLAFAVNAGRRRAPLLAGAALAVVVETVCAVLGPALGVPWAFDLPEAATLALVALASSGFLIAGRRTEQPRRASKAAAFEEALTRTRSIARSRAAAVVHDTVLGDLAAVAAVGPGRLTPAAARRLGGTLELLASPDWAAPAGGEPAAVGGPVLAAIERTEAAGLSVRLDGELAELGGLAPDVEAALAAAVEQCLVNTRTHAGTDVADVTVLADRDGLTVMVADSGSGFDPEAVDRDRLGISTAVRARVEEVGGAVRVFAQPGVGTTVLLTVPKGGAA</sequence>
<dbReference type="AlphaFoldDB" id="A0A4V3EAZ6"/>
<feature type="domain" description="Histidine kinase/HSP90-like ATPase" evidence="5">
    <location>
        <begin position="297"/>
        <end position="387"/>
    </location>
</feature>
<dbReference type="InterPro" id="IPR003594">
    <property type="entry name" value="HATPase_dom"/>
</dbReference>
<evidence type="ECO:0000256" key="4">
    <source>
        <dbReference type="SAM" id="Phobius"/>
    </source>
</evidence>
<dbReference type="SUPFAM" id="SSF55874">
    <property type="entry name" value="ATPase domain of HSP90 chaperone/DNA topoisomerase II/histidine kinase"/>
    <property type="match status" value="1"/>
</dbReference>
<keyword evidence="4" id="KW-1133">Transmembrane helix</keyword>
<name>A0A4V3EAZ6_9MICO</name>
<evidence type="ECO:0000256" key="1">
    <source>
        <dbReference type="ARBA" id="ARBA00022679"/>
    </source>
</evidence>
<dbReference type="GO" id="GO:0016301">
    <property type="term" value="F:kinase activity"/>
    <property type="evidence" value="ECO:0007669"/>
    <property type="project" value="UniProtKB-KW"/>
</dbReference>
<evidence type="ECO:0000313" key="7">
    <source>
        <dbReference type="Proteomes" id="UP000295344"/>
    </source>
</evidence>
<dbReference type="InterPro" id="IPR036890">
    <property type="entry name" value="HATPase_C_sf"/>
</dbReference>
<keyword evidence="7" id="KW-1185">Reference proteome</keyword>
<evidence type="ECO:0000259" key="5">
    <source>
        <dbReference type="Pfam" id="PF02518"/>
    </source>
</evidence>
<keyword evidence="4" id="KW-0812">Transmembrane</keyword>
<dbReference type="Pfam" id="PF02518">
    <property type="entry name" value="HATPase_c"/>
    <property type="match status" value="1"/>
</dbReference>
<protein>
    <submittedName>
        <fullName evidence="6">Signal transduction histidine kinase</fullName>
    </submittedName>
</protein>
<keyword evidence="2 6" id="KW-0418">Kinase</keyword>
<feature type="transmembrane region" description="Helical" evidence="4">
    <location>
        <begin position="70"/>
        <end position="93"/>
    </location>
</feature>
<dbReference type="Proteomes" id="UP000295344">
    <property type="component" value="Unassembled WGS sequence"/>
</dbReference>
<keyword evidence="3" id="KW-0902">Two-component regulatory system</keyword>
<dbReference type="Gene3D" id="3.30.565.10">
    <property type="entry name" value="Histidine kinase-like ATPase, C-terminal domain"/>
    <property type="match status" value="1"/>
</dbReference>
<feature type="transmembrane region" description="Helical" evidence="4">
    <location>
        <begin position="20"/>
        <end position="38"/>
    </location>
</feature>
<organism evidence="6 7">
    <name type="scientific">Amnibacterium kyonggiense</name>
    <dbReference type="NCBI Taxonomy" id="595671"/>
    <lineage>
        <taxon>Bacteria</taxon>
        <taxon>Bacillati</taxon>
        <taxon>Actinomycetota</taxon>
        <taxon>Actinomycetes</taxon>
        <taxon>Micrococcales</taxon>
        <taxon>Microbacteriaceae</taxon>
        <taxon>Amnibacterium</taxon>
    </lineage>
</organism>
<comment type="caution">
    <text evidence="6">The sequence shown here is derived from an EMBL/GenBank/DDBJ whole genome shotgun (WGS) entry which is preliminary data.</text>
</comment>
<evidence type="ECO:0000256" key="3">
    <source>
        <dbReference type="ARBA" id="ARBA00023012"/>
    </source>
</evidence>
<feature type="transmembrane region" description="Helical" evidence="4">
    <location>
        <begin position="129"/>
        <end position="155"/>
    </location>
</feature>
<feature type="transmembrane region" description="Helical" evidence="4">
    <location>
        <begin position="45"/>
        <end position="64"/>
    </location>
</feature>
<dbReference type="EMBL" id="SOAM01000001">
    <property type="protein sequence ID" value="TDS79764.1"/>
    <property type="molecule type" value="Genomic_DNA"/>
</dbReference>
<dbReference type="PANTHER" id="PTHR24421">
    <property type="entry name" value="NITRATE/NITRITE SENSOR PROTEIN NARX-RELATED"/>
    <property type="match status" value="1"/>
</dbReference>